<dbReference type="Pfam" id="PF12784">
    <property type="entry name" value="PDDEXK_2"/>
    <property type="match status" value="1"/>
</dbReference>
<evidence type="ECO:0008006" key="3">
    <source>
        <dbReference type="Google" id="ProtNLM"/>
    </source>
</evidence>
<name>A0A329MH57_9BACL</name>
<accession>A0A329MH57</accession>
<dbReference type="OrthoDB" id="1097360at2"/>
<protein>
    <recommendedName>
        <fullName evidence="3">Rpn family recombination-promoting nuclease/putative transposase</fullName>
    </recommendedName>
</protein>
<dbReference type="EMBL" id="QMFB01000013">
    <property type="protein sequence ID" value="RAV19174.1"/>
    <property type="molecule type" value="Genomic_DNA"/>
</dbReference>
<dbReference type="Proteomes" id="UP000250369">
    <property type="component" value="Unassembled WGS sequence"/>
</dbReference>
<dbReference type="PANTHER" id="PTHR41317:SF1">
    <property type="entry name" value="PD-(D_E)XK NUCLEASE FAMILY TRANSPOSASE"/>
    <property type="match status" value="1"/>
</dbReference>
<keyword evidence="2" id="KW-1185">Reference proteome</keyword>
<evidence type="ECO:0000313" key="2">
    <source>
        <dbReference type="Proteomes" id="UP000250369"/>
    </source>
</evidence>
<comment type="caution">
    <text evidence="1">The sequence shown here is derived from an EMBL/GenBank/DDBJ whole genome shotgun (WGS) entry which is preliminary data.</text>
</comment>
<dbReference type="PANTHER" id="PTHR41317">
    <property type="entry name" value="PD-(D_E)XK NUCLEASE FAMILY TRANSPOSASE"/>
    <property type="match status" value="1"/>
</dbReference>
<reference evidence="1 2" key="1">
    <citation type="journal article" date="2009" name="Int. J. Syst. Evol. Microbiol.">
        <title>Paenibacillus contaminans sp. nov., isolated from a contaminated laboratory plate.</title>
        <authorList>
            <person name="Chou J.H."/>
            <person name="Lee J.H."/>
            <person name="Lin M.C."/>
            <person name="Chang P.S."/>
            <person name="Arun A.B."/>
            <person name="Young C.C."/>
            <person name="Chen W.M."/>
        </authorList>
    </citation>
    <scope>NUCLEOTIDE SEQUENCE [LARGE SCALE GENOMIC DNA]</scope>
    <source>
        <strain evidence="1 2">CKOBP-6</strain>
    </source>
</reference>
<dbReference type="RefSeq" id="WP_113032992.1">
    <property type="nucleotide sequence ID" value="NZ_QMFB01000013.1"/>
</dbReference>
<dbReference type="AlphaFoldDB" id="A0A329MH57"/>
<dbReference type="InterPro" id="IPR010106">
    <property type="entry name" value="RpnA"/>
</dbReference>
<sequence length="307" mass="35799">MNRKRFKPQNDFIFKRLFGEAETKDLLIHLLNAIFLESGGKPIVDLTIIENKELTKELIDDKTGRLDIRAETIENEQINVEVQVAEQKHMEKRSLFYLGKMFVESIKAGEQYENLKKTITINLLNFSFLQTERYHSSFHLYEDRDKTQMLTDIIEIHFIEFPKFRKITKDLQNPLHRWLLFLEEKLAEDQLEELIGMDPVIKKAEDRLEWLSGDEETIRLYEAREFSKYERNSIISSAKQTGREEGMQEGLQEGLKEGMKTGIKEGEKKAAKEIAQNLLSMGIEPAKVARATGLSEQEVEQLSRDTK</sequence>
<proteinExistence type="predicted"/>
<dbReference type="NCBIfam" id="TIGR01784">
    <property type="entry name" value="T_den_put_tspse"/>
    <property type="match status" value="1"/>
</dbReference>
<gene>
    <name evidence="1" type="ORF">DQG23_21790</name>
</gene>
<organism evidence="1 2">
    <name type="scientific">Paenibacillus contaminans</name>
    <dbReference type="NCBI Taxonomy" id="450362"/>
    <lineage>
        <taxon>Bacteria</taxon>
        <taxon>Bacillati</taxon>
        <taxon>Bacillota</taxon>
        <taxon>Bacilli</taxon>
        <taxon>Bacillales</taxon>
        <taxon>Paenibacillaceae</taxon>
        <taxon>Paenibacillus</taxon>
    </lineage>
</organism>
<evidence type="ECO:0000313" key="1">
    <source>
        <dbReference type="EMBL" id="RAV19174.1"/>
    </source>
</evidence>